<accession>A0A1Z1MT63</accession>
<feature type="domain" description="Mce/MlaD" evidence="2">
    <location>
        <begin position="37"/>
        <end position="113"/>
    </location>
</feature>
<keyword evidence="1" id="KW-1133">Transmembrane helix</keyword>
<sequence length="204" mass="23279">MSKNCVIRATRKVLNIAAFALILFSLVFSWFNLKTNKGYSLFLEFNDAYGLKQGTSVNFKGVKIGYVDNITIHLNKVIVLLNIKELDVKIPEGSLFEASQVGLFNDMMISITPLSGLGMDSISNHDSIHTDLNIGYFINPNSYIKGYKGVNYDDLLRATTRISQRFDDPRFFKLFYLFLKNCISLSDELIVLTYNVSNFFYLLF</sequence>
<geneLocation type="chloroplast" evidence="3"/>
<evidence type="ECO:0000256" key="1">
    <source>
        <dbReference type="SAM" id="Phobius"/>
    </source>
</evidence>
<dbReference type="Pfam" id="PF02470">
    <property type="entry name" value="MlaD"/>
    <property type="match status" value="1"/>
</dbReference>
<dbReference type="AlphaFoldDB" id="A0A1Z1MT63"/>
<keyword evidence="3" id="KW-0934">Plastid</keyword>
<name>A0A1Z1MT63_9FLOR</name>
<dbReference type="InterPro" id="IPR039342">
    <property type="entry name" value="TGD2-like"/>
</dbReference>
<gene>
    <name evidence="3" type="primary">ycf22</name>
</gene>
<organism evidence="3">
    <name type="scientific">Polysiphonia sp</name>
    <dbReference type="NCBI Taxonomy" id="1967842"/>
    <lineage>
        <taxon>Eukaryota</taxon>
        <taxon>Rhodophyta</taxon>
        <taxon>Florideophyceae</taxon>
        <taxon>Rhodymeniophycidae</taxon>
        <taxon>Ceramiales</taxon>
        <taxon>Rhodomelaceae</taxon>
        <taxon>Polysiphonioideae</taxon>
        <taxon>Polysiphonia</taxon>
    </lineage>
</organism>
<proteinExistence type="predicted"/>
<keyword evidence="1" id="KW-0472">Membrane</keyword>
<dbReference type="EMBL" id="MF101456">
    <property type="protein sequence ID" value="ARW69277.1"/>
    <property type="molecule type" value="Genomic_DNA"/>
</dbReference>
<dbReference type="InterPro" id="IPR003399">
    <property type="entry name" value="Mce/MlaD"/>
</dbReference>
<dbReference type="PANTHER" id="PTHR34675">
    <property type="entry name" value="PROTEIN TRIGALACTOSYLDIACYLGLYCEROL 2, CHLOROPLASTIC"/>
    <property type="match status" value="1"/>
</dbReference>
<evidence type="ECO:0000259" key="2">
    <source>
        <dbReference type="Pfam" id="PF02470"/>
    </source>
</evidence>
<keyword evidence="3" id="KW-0150">Chloroplast</keyword>
<protein>
    <recommendedName>
        <fullName evidence="2">Mce/MlaD domain-containing protein</fullName>
    </recommendedName>
</protein>
<dbReference type="PANTHER" id="PTHR34675:SF1">
    <property type="entry name" value="PROTEIN TRIGALACTOSYLDIACYLGLYCEROL 2, CHLOROPLASTIC"/>
    <property type="match status" value="1"/>
</dbReference>
<feature type="transmembrane region" description="Helical" evidence="1">
    <location>
        <begin position="12"/>
        <end position="31"/>
    </location>
</feature>
<evidence type="ECO:0000313" key="3">
    <source>
        <dbReference type="EMBL" id="ARW69277.1"/>
    </source>
</evidence>
<reference evidence="3" key="1">
    <citation type="journal article" date="2017" name="J. Phycol.">
        <title>Analysis of chloroplast genomes and a supermatrix inform reclassification of the Rhodomelaceae (Rhodophyta).</title>
        <authorList>
            <person name="Diaz-Tapia P."/>
            <person name="Maggs C.A."/>
            <person name="West J.A."/>
            <person name="Verbruggen H."/>
        </authorList>
    </citation>
    <scope>NUCLEOTIDE SEQUENCE</scope>
    <source>
        <strain evidence="3">PD1760</strain>
    </source>
</reference>
<keyword evidence="1" id="KW-0812">Transmembrane</keyword>